<name>A0A1H2QFM1_9FLAO</name>
<dbReference type="EMBL" id="FNMY01000001">
    <property type="protein sequence ID" value="SDW05434.1"/>
    <property type="molecule type" value="Genomic_DNA"/>
</dbReference>
<dbReference type="AlphaFoldDB" id="A0A1H2QFM1"/>
<proteinExistence type="predicted"/>
<sequence length="471" mass="53463">MPESSLNRAIYNYNLLFFNVLCNLSYTRKRQKLTNVILVNTPYYYFYSCNSQNPKVMKNLVILGAGTAGTMMSNHLVSKLPKNEWQITVVDQYKTHYYQPGFLFLPFDIYTTKQVKKKGEKFIPKGVNYINEKIDLIQPEDNKVLLENGNVLPYDILIIATGTKIAPEEIEGMKGPEWHKSVFDFYTYEGAKALRDKFREWEGGKLVVHITEMPIKCPVAPLEFAFLADSYFKNKGMRDKVDITFVTPLGGAFTKPKATQALHHLLTDKGITEVTDFNIERVDYENNKIIDYAETEVPYDILVTVPTNMGDALIERSGMGDDLNYVPTNKATLQTDDYENIFALGDATNLPASKAGSVAHFEAEILTENILRYINGEPLKEEFDGHANCFIETGGGKALLIDFNYTHEPVEGTFPFPGVGPLNLLKESRTNHMGKMAFRWVYWNMLIKGIHIPFVSATMSEKGKHFEETQA</sequence>
<dbReference type="Proteomes" id="UP000199592">
    <property type="component" value="Unassembled WGS sequence"/>
</dbReference>
<evidence type="ECO:0000259" key="1">
    <source>
        <dbReference type="Pfam" id="PF07992"/>
    </source>
</evidence>
<evidence type="ECO:0000313" key="2">
    <source>
        <dbReference type="EMBL" id="SDW05434.1"/>
    </source>
</evidence>
<dbReference type="SUPFAM" id="SSF51905">
    <property type="entry name" value="FAD/NAD(P)-binding domain"/>
    <property type="match status" value="2"/>
</dbReference>
<accession>A0A1H2QFM1</accession>
<dbReference type="InterPro" id="IPR036188">
    <property type="entry name" value="FAD/NAD-bd_sf"/>
</dbReference>
<reference evidence="3" key="1">
    <citation type="submission" date="2016-10" db="EMBL/GenBank/DDBJ databases">
        <authorList>
            <person name="Varghese N."/>
            <person name="Submissions S."/>
        </authorList>
    </citation>
    <scope>NUCLEOTIDE SEQUENCE [LARGE SCALE GENOMIC DNA]</scope>
    <source>
        <strain evidence="3">DSM 25030</strain>
    </source>
</reference>
<feature type="domain" description="FAD/NAD(P)-binding" evidence="1">
    <location>
        <begin position="59"/>
        <end position="204"/>
    </location>
</feature>
<dbReference type="InterPro" id="IPR052541">
    <property type="entry name" value="SQRD"/>
</dbReference>
<dbReference type="STRING" id="1073328.SAMN05216294_1538"/>
<dbReference type="Pfam" id="PF07992">
    <property type="entry name" value="Pyr_redox_2"/>
    <property type="match status" value="1"/>
</dbReference>
<organism evidence="2 3">
    <name type="scientific">Flagellimonas zhangzhouensis</name>
    <dbReference type="NCBI Taxonomy" id="1073328"/>
    <lineage>
        <taxon>Bacteria</taxon>
        <taxon>Pseudomonadati</taxon>
        <taxon>Bacteroidota</taxon>
        <taxon>Flavobacteriia</taxon>
        <taxon>Flavobacteriales</taxon>
        <taxon>Flavobacteriaceae</taxon>
        <taxon>Flagellimonas</taxon>
    </lineage>
</organism>
<gene>
    <name evidence="2" type="ORF">SAMN04487892_0189</name>
</gene>
<dbReference type="GO" id="GO:0016491">
    <property type="term" value="F:oxidoreductase activity"/>
    <property type="evidence" value="ECO:0007669"/>
    <property type="project" value="InterPro"/>
</dbReference>
<dbReference type="PANTHER" id="PTHR43755:SF1">
    <property type="entry name" value="FAD-DEPENDENT PYRIDINE NUCLEOTIDE-DISULPHIDE OXIDOREDUCTASE"/>
    <property type="match status" value="1"/>
</dbReference>
<protein>
    <submittedName>
        <fullName evidence="2">Sulfide:quinone oxidoreductase</fullName>
    </submittedName>
</protein>
<keyword evidence="3" id="KW-1185">Reference proteome</keyword>
<dbReference type="Gene3D" id="3.50.50.60">
    <property type="entry name" value="FAD/NAD(P)-binding domain"/>
    <property type="match status" value="2"/>
</dbReference>
<dbReference type="InterPro" id="IPR023753">
    <property type="entry name" value="FAD/NAD-binding_dom"/>
</dbReference>
<evidence type="ECO:0000313" key="3">
    <source>
        <dbReference type="Proteomes" id="UP000199592"/>
    </source>
</evidence>
<dbReference type="PANTHER" id="PTHR43755">
    <property type="match status" value="1"/>
</dbReference>